<dbReference type="AlphaFoldDB" id="A0A2G4RE98"/>
<dbReference type="PANTHER" id="PTHR30126:SF91">
    <property type="entry name" value="LYSR FAMILY TRANSCRIPTIONAL REGULATOR"/>
    <property type="match status" value="1"/>
</dbReference>
<gene>
    <name evidence="6" type="ORF">CSR02_03870</name>
</gene>
<dbReference type="Pfam" id="PF03466">
    <property type="entry name" value="LysR_substrate"/>
    <property type="match status" value="1"/>
</dbReference>
<evidence type="ECO:0000256" key="3">
    <source>
        <dbReference type="ARBA" id="ARBA00023125"/>
    </source>
</evidence>
<evidence type="ECO:0000256" key="1">
    <source>
        <dbReference type="ARBA" id="ARBA00009437"/>
    </source>
</evidence>
<dbReference type="Gene3D" id="1.10.10.10">
    <property type="entry name" value="Winged helix-like DNA-binding domain superfamily/Winged helix DNA-binding domain"/>
    <property type="match status" value="1"/>
</dbReference>
<evidence type="ECO:0000313" key="6">
    <source>
        <dbReference type="EMBL" id="PHY94868.1"/>
    </source>
</evidence>
<dbReference type="PANTHER" id="PTHR30126">
    <property type="entry name" value="HTH-TYPE TRANSCRIPTIONAL REGULATOR"/>
    <property type="match status" value="1"/>
</dbReference>
<dbReference type="Pfam" id="PF00126">
    <property type="entry name" value="HTH_1"/>
    <property type="match status" value="1"/>
</dbReference>
<comment type="caution">
    <text evidence="6">The sequence shown here is derived from an EMBL/GenBank/DDBJ whole genome shotgun (WGS) entry which is preliminary data.</text>
</comment>
<dbReference type="FunFam" id="1.10.10.10:FF:000001">
    <property type="entry name" value="LysR family transcriptional regulator"/>
    <property type="match status" value="1"/>
</dbReference>
<proteinExistence type="inferred from homology"/>
<dbReference type="RefSeq" id="WP_099540637.1">
    <property type="nucleotide sequence ID" value="NZ_PEBQ01000057.1"/>
</dbReference>
<dbReference type="GO" id="GO:0000976">
    <property type="term" value="F:transcription cis-regulatory region binding"/>
    <property type="evidence" value="ECO:0007669"/>
    <property type="project" value="TreeGrafter"/>
</dbReference>
<evidence type="ECO:0000256" key="2">
    <source>
        <dbReference type="ARBA" id="ARBA00023015"/>
    </source>
</evidence>
<evidence type="ECO:0000256" key="4">
    <source>
        <dbReference type="ARBA" id="ARBA00023163"/>
    </source>
</evidence>
<dbReference type="GO" id="GO:0003700">
    <property type="term" value="F:DNA-binding transcription factor activity"/>
    <property type="evidence" value="ECO:0007669"/>
    <property type="project" value="InterPro"/>
</dbReference>
<accession>A0A2G4RE98</accession>
<organism evidence="6 7">
    <name type="scientific">Acetobacter pomorum</name>
    <dbReference type="NCBI Taxonomy" id="65959"/>
    <lineage>
        <taxon>Bacteria</taxon>
        <taxon>Pseudomonadati</taxon>
        <taxon>Pseudomonadota</taxon>
        <taxon>Alphaproteobacteria</taxon>
        <taxon>Acetobacterales</taxon>
        <taxon>Acetobacteraceae</taxon>
        <taxon>Acetobacter</taxon>
    </lineage>
</organism>
<keyword evidence="3" id="KW-0238">DNA-binding</keyword>
<comment type="similarity">
    <text evidence="1">Belongs to the LysR transcriptional regulatory family.</text>
</comment>
<dbReference type="InterPro" id="IPR036390">
    <property type="entry name" value="WH_DNA-bd_sf"/>
</dbReference>
<name>A0A2G4RE98_9PROT</name>
<dbReference type="InterPro" id="IPR005119">
    <property type="entry name" value="LysR_subst-bd"/>
</dbReference>
<evidence type="ECO:0000313" key="7">
    <source>
        <dbReference type="Proteomes" id="UP000228751"/>
    </source>
</evidence>
<dbReference type="PROSITE" id="PS50931">
    <property type="entry name" value="HTH_LYSR"/>
    <property type="match status" value="1"/>
</dbReference>
<dbReference type="PRINTS" id="PR00039">
    <property type="entry name" value="HTHLYSR"/>
</dbReference>
<dbReference type="Proteomes" id="UP000228751">
    <property type="component" value="Unassembled WGS sequence"/>
</dbReference>
<dbReference type="CDD" id="cd05466">
    <property type="entry name" value="PBP2_LTTR_substrate"/>
    <property type="match status" value="1"/>
</dbReference>
<dbReference type="SUPFAM" id="SSF53850">
    <property type="entry name" value="Periplasmic binding protein-like II"/>
    <property type="match status" value="1"/>
</dbReference>
<dbReference type="EMBL" id="PEBQ01000057">
    <property type="protein sequence ID" value="PHY94868.1"/>
    <property type="molecule type" value="Genomic_DNA"/>
</dbReference>
<dbReference type="OrthoDB" id="196624at2"/>
<reference evidence="6 7" key="1">
    <citation type="submission" date="2017-10" db="EMBL/GenBank/DDBJ databases">
        <title>Genomic analysis of the genus Acetobacter.</title>
        <authorList>
            <person name="Kim K.H."/>
            <person name="Chun B.H."/>
            <person name="Son A.R."/>
            <person name="Jeon C.O."/>
        </authorList>
    </citation>
    <scope>NUCLEOTIDE SEQUENCE [LARGE SCALE GENOMIC DNA]</scope>
    <source>
        <strain evidence="6 7">LHT 2458</strain>
    </source>
</reference>
<keyword evidence="4" id="KW-0804">Transcription</keyword>
<protein>
    <submittedName>
        <fullName evidence="6">LysR family transcriptional regulator</fullName>
    </submittedName>
</protein>
<evidence type="ECO:0000259" key="5">
    <source>
        <dbReference type="PROSITE" id="PS50931"/>
    </source>
</evidence>
<feature type="domain" description="HTH lysR-type" evidence="5">
    <location>
        <begin position="1"/>
        <end position="60"/>
    </location>
</feature>
<dbReference type="Gene3D" id="3.40.190.290">
    <property type="match status" value="1"/>
</dbReference>
<keyword evidence="7" id="KW-1185">Reference proteome</keyword>
<keyword evidence="2" id="KW-0805">Transcription regulation</keyword>
<dbReference type="InterPro" id="IPR036388">
    <property type="entry name" value="WH-like_DNA-bd_sf"/>
</dbReference>
<dbReference type="InterPro" id="IPR000847">
    <property type="entry name" value="LysR_HTH_N"/>
</dbReference>
<dbReference type="SUPFAM" id="SSF46785">
    <property type="entry name" value="Winged helix' DNA-binding domain"/>
    <property type="match status" value="1"/>
</dbReference>
<sequence length="308" mass="34613">MNVSLEQLEAFVATADAGSFSAAARRLGRAQSAISTHVANLEVDLGLELFLRTGRTPVLTPEGERLLREARVVLDRREHLIGVARSLEDQVENRLVVAIDELYPEHALGPIFAEFAQHFPYVEMEILFPLMEDVGQLVQEGAAHLGVMWQQTHMPPDLAFRTIGRVPLKLVCGRNHPLAACGPVAWEDLKRYRQIMVAARGQERERQHLRVAGEVWWVESHWVILELVKHNIGWSFISDHVLAASPTAPDIVTPPLAFDAGDRPVPLAVVWHHKRPQGAAARWLRQRFCALDAVLRNTPHNVSEVREQ</sequence>